<protein>
    <submittedName>
        <fullName evidence="4">Peptidoglycan hydrolase CwlO-like protein</fullName>
    </submittedName>
</protein>
<dbReference type="Proteomes" id="UP001229346">
    <property type="component" value="Unassembled WGS sequence"/>
</dbReference>
<proteinExistence type="predicted"/>
<feature type="signal peptide" evidence="3">
    <location>
        <begin position="1"/>
        <end position="28"/>
    </location>
</feature>
<feature type="transmembrane region" description="Helical" evidence="2">
    <location>
        <begin position="117"/>
        <end position="142"/>
    </location>
</feature>
<keyword evidence="3" id="KW-0732">Signal</keyword>
<feature type="coiled-coil region" evidence="1">
    <location>
        <begin position="44"/>
        <end position="120"/>
    </location>
</feature>
<keyword evidence="5" id="KW-1185">Reference proteome</keyword>
<feature type="chain" id="PRO_5045606022" evidence="3">
    <location>
        <begin position="29"/>
        <end position="160"/>
    </location>
</feature>
<evidence type="ECO:0000256" key="2">
    <source>
        <dbReference type="SAM" id="Phobius"/>
    </source>
</evidence>
<name>A0ABT9TXF5_PAEHA</name>
<dbReference type="RefSeq" id="WP_307202574.1">
    <property type="nucleotide sequence ID" value="NZ_JAUSSU010000003.1"/>
</dbReference>
<accession>A0ABT9TXF5</accession>
<sequence length="160" mass="18396">MKRFYYTSALLIVLTLLTLSLPQPVAHAGMFDRIKDIYNTPEKLDELQQQYSDAQALLENQAEKLEQSLIVTEQLTQKQAELTEQNEQYRLQNEELLAQNSSLQAEMEQMKQQRQSLIGKLITTAVVIVSLIVLYLASVRIWRFAVWRKQRNAAARGISG</sequence>
<dbReference type="EMBL" id="JAUSSU010000003">
    <property type="protein sequence ID" value="MDQ0112055.1"/>
    <property type="molecule type" value="Genomic_DNA"/>
</dbReference>
<comment type="caution">
    <text evidence="4">The sequence shown here is derived from an EMBL/GenBank/DDBJ whole genome shotgun (WGS) entry which is preliminary data.</text>
</comment>
<reference evidence="4 5" key="1">
    <citation type="submission" date="2023-07" db="EMBL/GenBank/DDBJ databases">
        <title>Sorghum-associated microbial communities from plants grown in Nebraska, USA.</title>
        <authorList>
            <person name="Schachtman D."/>
        </authorList>
    </citation>
    <scope>NUCLEOTIDE SEQUENCE [LARGE SCALE GENOMIC DNA]</scope>
    <source>
        <strain evidence="4 5">CC482</strain>
    </source>
</reference>
<evidence type="ECO:0000256" key="3">
    <source>
        <dbReference type="SAM" id="SignalP"/>
    </source>
</evidence>
<gene>
    <name evidence="4" type="ORF">J2T15_001490</name>
</gene>
<evidence type="ECO:0000313" key="4">
    <source>
        <dbReference type="EMBL" id="MDQ0112055.1"/>
    </source>
</evidence>
<organism evidence="4 5">
    <name type="scientific">Paenibacillus harenae</name>
    <dbReference type="NCBI Taxonomy" id="306543"/>
    <lineage>
        <taxon>Bacteria</taxon>
        <taxon>Bacillati</taxon>
        <taxon>Bacillota</taxon>
        <taxon>Bacilli</taxon>
        <taxon>Bacillales</taxon>
        <taxon>Paenibacillaceae</taxon>
        <taxon>Paenibacillus</taxon>
    </lineage>
</organism>
<keyword evidence="2" id="KW-0472">Membrane</keyword>
<keyword evidence="1" id="KW-0175">Coiled coil</keyword>
<keyword evidence="2" id="KW-0812">Transmembrane</keyword>
<keyword evidence="2" id="KW-1133">Transmembrane helix</keyword>
<evidence type="ECO:0000256" key="1">
    <source>
        <dbReference type="SAM" id="Coils"/>
    </source>
</evidence>
<evidence type="ECO:0000313" key="5">
    <source>
        <dbReference type="Proteomes" id="UP001229346"/>
    </source>
</evidence>